<protein>
    <submittedName>
        <fullName evidence="2">PHD finger protein 3 isoform X5</fullName>
    </submittedName>
</protein>
<gene>
    <name evidence="2" type="primary">PHF3</name>
</gene>
<proteinExistence type="predicted"/>
<name>A0AC55DG62_ECHTE</name>
<organism evidence="1 2">
    <name type="scientific">Echinops telfairi</name>
    <name type="common">Lesser hedgehog tenrec</name>
    <dbReference type="NCBI Taxonomy" id="9371"/>
    <lineage>
        <taxon>Eukaryota</taxon>
        <taxon>Metazoa</taxon>
        <taxon>Chordata</taxon>
        <taxon>Craniata</taxon>
        <taxon>Vertebrata</taxon>
        <taxon>Euteleostomi</taxon>
        <taxon>Mammalia</taxon>
        <taxon>Eutheria</taxon>
        <taxon>Afrotheria</taxon>
        <taxon>Tenrecidae</taxon>
        <taxon>Tenrecinae</taxon>
        <taxon>Echinops</taxon>
    </lineage>
</organism>
<dbReference type="RefSeq" id="XP_045150728.1">
    <property type="nucleotide sequence ID" value="XM_045294793.1"/>
</dbReference>
<dbReference type="Proteomes" id="UP000694863">
    <property type="component" value="Unplaced"/>
</dbReference>
<sequence length="737" mass="82924">MVFFLSFYRAERHTEVFMDIVDTFNHLIPTEHLDDALFLGSNLENEVCEDFSSSQNVLEDSLKNMLSDKDPMLGSASNQFCLPVLDSNDPNVQMPCSTVVGLDDIMDEGVVKESGNDTIDEEELILPNRNLRDKVEENSVRSPRKSPRFMAQEQVRSLRQSTIAKRSNAAPLSSTKKASGKTLSSPKAGVRQPERCQIKEEVCASPNIECHKERRSSRHIGQMEVVPAVSVSSGHSSVSPCLELKDEAGLDSLNKCNNQGEANVPSHELNCSLLSETCVSIEERKNEAPMEYKIKLVRSPLFKFSDKEEHEEKDSVSDRMHDIVEEMRTEGKLEQESKGTVKSHGGDQIVEEPGSFGDTAYTNPNKAKKSLEGLSASVGEATECNLELKNTIETDDNQSQSAELNKSDLEMVDTTAFEPESNILENALCDAPDQNLQLHAESIKMEPHEITDLQDDRNGQSSSVSYVESKNMKSKHMKSAIHSKQNMTTDTPKKIVATKLEIMHNKNKINVNSVKRNADEPESQQNFHRPAKVRKKQDNKDLKIQSSSSGARSVKNQSHLVFKKVPQDQHSVLMSKPIAQSLSDKPHGHPTYTKEPHHPAQTGHLSHSSQKPQQQVPAMKSNSHVKEGHEYAGAEHFKEEDKLKQKKPEKHLQPRQRRSSKSFSLDEPPLFIPDNIATVKREGSEHSSSFESKYIWTPSKQCGFCKKPHGNRQKKWRLQFKIILFMCSDCCWSSHRH</sequence>
<reference evidence="2" key="1">
    <citation type="submission" date="2025-08" db="UniProtKB">
        <authorList>
            <consortium name="RefSeq"/>
        </authorList>
    </citation>
    <scope>IDENTIFICATION</scope>
</reference>
<keyword evidence="1" id="KW-1185">Reference proteome</keyword>
<evidence type="ECO:0000313" key="1">
    <source>
        <dbReference type="Proteomes" id="UP000694863"/>
    </source>
</evidence>
<accession>A0AC55DG62</accession>
<evidence type="ECO:0000313" key="2">
    <source>
        <dbReference type="RefSeq" id="XP_045150728.1"/>
    </source>
</evidence>